<sequence length="347" mass="38986">MSRKEQCLSTSSDDEISHTTKLKTIRQINEYYSITNSTVAAEQQLSHHHPTNFTCQSTTSIDSIENKLSTPTPVRTTTTFSNLSSQRISNPTQIQRSGPKMGTTTLTRTFAFDRACMEKYGQVQKQKPESIQIPKIPVNDIKIKKDIGLPPKTMKPPPIPPSPKGSLSCRSFISNMQTSLYNGSEAATIDDYECQHHSSTVTTTFGSKSLTKPSNVLYLMKKCARTVTSDHYATNNLNENTPAEPKLLQVKYLDGRLPLKNIQTGELPRKTQTFSASISSRLNKIGLSKLSLTQDFSSTTSLNSSYRNRVFNRFRSLVDNNSSESSQSKPWQHKTITELFQDRKHKH</sequence>
<dbReference type="EMBL" id="CAJNOG010003169">
    <property type="protein sequence ID" value="CAF1526812.1"/>
    <property type="molecule type" value="Genomic_DNA"/>
</dbReference>
<accession>A0A815VDN0</accession>
<reference evidence="2" key="1">
    <citation type="submission" date="2021-02" db="EMBL/GenBank/DDBJ databases">
        <authorList>
            <person name="Nowell W R."/>
        </authorList>
    </citation>
    <scope>NUCLEOTIDE SEQUENCE</scope>
</reference>
<gene>
    <name evidence="2" type="ORF">JYZ213_LOCUS44896</name>
</gene>
<protein>
    <submittedName>
        <fullName evidence="2">Uncharacterized protein</fullName>
    </submittedName>
</protein>
<feature type="compositionally biased region" description="Polar residues" evidence="1">
    <location>
        <begin position="80"/>
        <end position="103"/>
    </location>
</feature>
<feature type="region of interest" description="Disordered" evidence="1">
    <location>
        <begin position="64"/>
        <end position="103"/>
    </location>
</feature>
<comment type="caution">
    <text evidence="2">The sequence shown here is derived from an EMBL/GenBank/DDBJ whole genome shotgun (WGS) entry which is preliminary data.</text>
</comment>
<evidence type="ECO:0000313" key="2">
    <source>
        <dbReference type="EMBL" id="CAF1526812.1"/>
    </source>
</evidence>
<organism evidence="2 3">
    <name type="scientific">Adineta steineri</name>
    <dbReference type="NCBI Taxonomy" id="433720"/>
    <lineage>
        <taxon>Eukaryota</taxon>
        <taxon>Metazoa</taxon>
        <taxon>Spiralia</taxon>
        <taxon>Gnathifera</taxon>
        <taxon>Rotifera</taxon>
        <taxon>Eurotatoria</taxon>
        <taxon>Bdelloidea</taxon>
        <taxon>Adinetida</taxon>
        <taxon>Adinetidae</taxon>
        <taxon>Adineta</taxon>
    </lineage>
</organism>
<evidence type="ECO:0000256" key="1">
    <source>
        <dbReference type="SAM" id="MobiDB-lite"/>
    </source>
</evidence>
<feature type="compositionally biased region" description="Low complexity" evidence="1">
    <location>
        <begin position="70"/>
        <end position="79"/>
    </location>
</feature>
<dbReference type="Proteomes" id="UP000663845">
    <property type="component" value="Unassembled WGS sequence"/>
</dbReference>
<evidence type="ECO:0000313" key="3">
    <source>
        <dbReference type="Proteomes" id="UP000663845"/>
    </source>
</evidence>
<proteinExistence type="predicted"/>
<name>A0A815VDN0_9BILA</name>
<dbReference type="AlphaFoldDB" id="A0A815VDN0"/>